<dbReference type="STRING" id="4781.A0A0P1AVF6"/>
<evidence type="ECO:0000313" key="2">
    <source>
        <dbReference type="Proteomes" id="UP000054928"/>
    </source>
</evidence>
<protein>
    <recommendedName>
        <fullName evidence="3">Pleckstrin homology-like domain</fullName>
    </recommendedName>
</protein>
<name>A0A0P1AVF6_PLAHL</name>
<dbReference type="RefSeq" id="XP_024581026.1">
    <property type="nucleotide sequence ID" value="XM_024730783.1"/>
</dbReference>
<dbReference type="GeneID" id="36396060"/>
<dbReference type="EMBL" id="CCYD01001249">
    <property type="protein sequence ID" value="CEG44657.1"/>
    <property type="molecule type" value="Genomic_DNA"/>
</dbReference>
<dbReference type="Proteomes" id="UP000054928">
    <property type="component" value="Unassembled WGS sequence"/>
</dbReference>
<organism evidence="1 2">
    <name type="scientific">Plasmopara halstedii</name>
    <name type="common">Downy mildew of sunflower</name>
    <dbReference type="NCBI Taxonomy" id="4781"/>
    <lineage>
        <taxon>Eukaryota</taxon>
        <taxon>Sar</taxon>
        <taxon>Stramenopiles</taxon>
        <taxon>Oomycota</taxon>
        <taxon>Peronosporomycetes</taxon>
        <taxon>Peronosporales</taxon>
        <taxon>Peronosporaceae</taxon>
        <taxon>Plasmopara</taxon>
    </lineage>
</organism>
<proteinExistence type="predicted"/>
<dbReference type="AlphaFoldDB" id="A0A0P1AVF6"/>
<evidence type="ECO:0008006" key="3">
    <source>
        <dbReference type="Google" id="ProtNLM"/>
    </source>
</evidence>
<accession>A0A0P1AVF6</accession>
<sequence length="181" mass="19778">MLLLSFDTFTVVLRVLDESNDTTASDEVNNSETLTAFFTAQSQHDQWMNAFAKGINYAKSQATLKDEKVLLSFAEGMQESSQEIAIGNVSNSNSYQGILAPWQMSESHIRKAANSQMIATVPVDAVLIGYRFRCYSSQEAKATATSISASSQDLTLSVDDQPQSLDIEISVCSSWEAPTIS</sequence>
<reference evidence="2" key="1">
    <citation type="submission" date="2014-09" db="EMBL/GenBank/DDBJ databases">
        <authorList>
            <person name="Sharma Rahul"/>
            <person name="Thines Marco"/>
        </authorList>
    </citation>
    <scope>NUCLEOTIDE SEQUENCE [LARGE SCALE GENOMIC DNA]</scope>
</reference>
<evidence type="ECO:0000313" key="1">
    <source>
        <dbReference type="EMBL" id="CEG44657.1"/>
    </source>
</evidence>
<keyword evidence="2" id="KW-1185">Reference proteome</keyword>